<organism evidence="1 2">
    <name type="scientific">Pelatocladus maniniholoensis HA4357-MV3</name>
    <dbReference type="NCBI Taxonomy" id="1117104"/>
    <lineage>
        <taxon>Bacteria</taxon>
        <taxon>Bacillati</taxon>
        <taxon>Cyanobacteriota</taxon>
        <taxon>Cyanophyceae</taxon>
        <taxon>Nostocales</taxon>
        <taxon>Nostocaceae</taxon>
        <taxon>Pelatocladus</taxon>
    </lineage>
</organism>
<accession>A0A9E3LU52</accession>
<evidence type="ECO:0000313" key="1">
    <source>
        <dbReference type="EMBL" id="MBW4432645.1"/>
    </source>
</evidence>
<sequence>MVQTAEPHLKKIYEAGAYPWAKFGDLSAAALLSNIIKDLIDGEFEKALQPYFKLSILDGQKICSYYLDEIKSPQGKREAKNLVKNFTKDKCLSVNFLLFCDYAAKTDPSVMMRLNALQQSNENLFRHWKTALARKRSSKNFHKFASFRWQEGVLKLGSSTGGTYA</sequence>
<reference evidence="1" key="2">
    <citation type="journal article" date="2022" name="Microbiol. Resour. Announc.">
        <title>Metagenome Sequencing to Explore Phylogenomics of Terrestrial Cyanobacteria.</title>
        <authorList>
            <person name="Ward R.D."/>
            <person name="Stajich J.E."/>
            <person name="Johansen J.R."/>
            <person name="Huntemann M."/>
            <person name="Clum A."/>
            <person name="Foster B."/>
            <person name="Foster B."/>
            <person name="Roux S."/>
            <person name="Palaniappan K."/>
            <person name="Varghese N."/>
            <person name="Mukherjee S."/>
            <person name="Reddy T.B.K."/>
            <person name="Daum C."/>
            <person name="Copeland A."/>
            <person name="Chen I.A."/>
            <person name="Ivanova N.N."/>
            <person name="Kyrpides N.C."/>
            <person name="Shapiro N."/>
            <person name="Eloe-Fadrosh E.A."/>
            <person name="Pietrasiak N."/>
        </authorList>
    </citation>
    <scope>NUCLEOTIDE SEQUENCE</scope>
    <source>
        <strain evidence="1">HA4357-MV3</strain>
    </source>
</reference>
<reference evidence="1" key="1">
    <citation type="submission" date="2021-05" db="EMBL/GenBank/DDBJ databases">
        <authorList>
            <person name="Pietrasiak N."/>
            <person name="Ward R."/>
            <person name="Stajich J.E."/>
            <person name="Kurbessoian T."/>
        </authorList>
    </citation>
    <scope>NUCLEOTIDE SEQUENCE</scope>
    <source>
        <strain evidence="1">HA4357-MV3</strain>
    </source>
</reference>
<name>A0A9E3LU52_9NOST</name>
<dbReference type="AlphaFoldDB" id="A0A9E3LU52"/>
<proteinExistence type="predicted"/>
<gene>
    <name evidence="1" type="ORF">KME28_13155</name>
</gene>
<protein>
    <submittedName>
        <fullName evidence="1">Uncharacterized protein</fullName>
    </submittedName>
</protein>
<dbReference type="Proteomes" id="UP000813215">
    <property type="component" value="Unassembled WGS sequence"/>
</dbReference>
<comment type="caution">
    <text evidence="1">The sequence shown here is derived from an EMBL/GenBank/DDBJ whole genome shotgun (WGS) entry which is preliminary data.</text>
</comment>
<dbReference type="EMBL" id="JAHHHW010000089">
    <property type="protein sequence ID" value="MBW4432645.1"/>
    <property type="molecule type" value="Genomic_DNA"/>
</dbReference>
<evidence type="ECO:0000313" key="2">
    <source>
        <dbReference type="Proteomes" id="UP000813215"/>
    </source>
</evidence>